<name>A0ABU0MFX9_9PROT</name>
<dbReference type="EMBL" id="JAUSVU010000003">
    <property type="protein sequence ID" value="MDQ0532340.1"/>
    <property type="molecule type" value="Genomic_DNA"/>
</dbReference>
<proteinExistence type="predicted"/>
<dbReference type="Proteomes" id="UP001244552">
    <property type="component" value="Unassembled WGS sequence"/>
</dbReference>
<evidence type="ECO:0008006" key="3">
    <source>
        <dbReference type="Google" id="ProtNLM"/>
    </source>
</evidence>
<protein>
    <recommendedName>
        <fullName evidence="3">CASP-like protein</fullName>
    </recommendedName>
</protein>
<gene>
    <name evidence="1" type="ORF">QO018_001184</name>
</gene>
<comment type="caution">
    <text evidence="1">The sequence shown here is derived from an EMBL/GenBank/DDBJ whole genome shotgun (WGS) entry which is preliminary data.</text>
</comment>
<accession>A0ABU0MFX9</accession>
<organism evidence="1 2">
    <name type="scientific">Azospirillum picis</name>
    <dbReference type="NCBI Taxonomy" id="488438"/>
    <lineage>
        <taxon>Bacteria</taxon>
        <taxon>Pseudomonadati</taxon>
        <taxon>Pseudomonadota</taxon>
        <taxon>Alphaproteobacteria</taxon>
        <taxon>Rhodospirillales</taxon>
        <taxon>Azospirillaceae</taxon>
        <taxon>Azospirillum</taxon>
    </lineage>
</organism>
<evidence type="ECO:0000313" key="1">
    <source>
        <dbReference type="EMBL" id="MDQ0532340.1"/>
    </source>
</evidence>
<sequence length="138" mass="14204">MFRSSVSRFLAVPTARSVDAQRLLSVALIPLAASIAMASTVAATGFTMTPLGEASGTLDFLLDFTKFCYLAVAMAHLSGAIAERTCGGMAAGLSMDEFDAPEPLSKEEFWGAFPNHVDGAAIAGAVTLLCALTSALLG</sequence>
<dbReference type="RefSeq" id="WP_211113800.1">
    <property type="nucleotide sequence ID" value="NZ_JAGINO010000003.1"/>
</dbReference>
<reference evidence="1 2" key="1">
    <citation type="submission" date="2023-07" db="EMBL/GenBank/DDBJ databases">
        <title>Genomic Encyclopedia of Type Strains, Phase IV (KMG-IV): sequencing the most valuable type-strain genomes for metagenomic binning, comparative biology and taxonomic classification.</title>
        <authorList>
            <person name="Goeker M."/>
        </authorList>
    </citation>
    <scope>NUCLEOTIDE SEQUENCE [LARGE SCALE GENOMIC DNA]</scope>
    <source>
        <strain evidence="1 2">DSM 19922</strain>
    </source>
</reference>
<keyword evidence="2" id="KW-1185">Reference proteome</keyword>
<evidence type="ECO:0000313" key="2">
    <source>
        <dbReference type="Proteomes" id="UP001244552"/>
    </source>
</evidence>